<evidence type="ECO:0000313" key="7">
    <source>
        <dbReference type="Proteomes" id="UP000824156"/>
    </source>
</evidence>
<evidence type="ECO:0000256" key="3">
    <source>
        <dbReference type="ARBA" id="ARBA00048782"/>
    </source>
</evidence>
<dbReference type="Gene3D" id="3.30.1060.10">
    <property type="entry name" value="Peptide methionine sulphoxide reductase MsrA"/>
    <property type="match status" value="1"/>
</dbReference>
<dbReference type="Pfam" id="PF01625">
    <property type="entry name" value="PMSR"/>
    <property type="match status" value="1"/>
</dbReference>
<dbReference type="EC" id="1.8.4.11" evidence="4"/>
<evidence type="ECO:0000259" key="5">
    <source>
        <dbReference type="Pfam" id="PF01625"/>
    </source>
</evidence>
<dbReference type="SUPFAM" id="SSF55068">
    <property type="entry name" value="Peptide methionine sulfoxide reductase"/>
    <property type="match status" value="1"/>
</dbReference>
<protein>
    <recommendedName>
        <fullName evidence="4">Peptide methionine sulfoxide reductase MsrA</fullName>
        <shortName evidence="4">Protein-methionine-S-oxide reductase</shortName>
        <ecNumber evidence="4">1.8.4.11</ecNumber>
    </recommendedName>
    <alternativeName>
        <fullName evidence="4">Peptide-methionine (S)-S-oxide reductase</fullName>
        <shortName evidence="4">Peptide Met(O) reductase</shortName>
    </alternativeName>
</protein>
<dbReference type="PANTHER" id="PTHR43774">
    <property type="entry name" value="PEPTIDE METHIONINE SULFOXIDE REDUCTASE"/>
    <property type="match status" value="1"/>
</dbReference>
<evidence type="ECO:0000313" key="6">
    <source>
        <dbReference type="EMBL" id="HIX53841.1"/>
    </source>
</evidence>
<dbReference type="GO" id="GO:0008113">
    <property type="term" value="F:peptide-methionine (S)-S-oxide reductase activity"/>
    <property type="evidence" value="ECO:0007669"/>
    <property type="project" value="UniProtKB-UniRule"/>
</dbReference>
<evidence type="ECO:0000256" key="1">
    <source>
        <dbReference type="ARBA" id="ARBA00023002"/>
    </source>
</evidence>
<comment type="similarity">
    <text evidence="4">Belongs to the MsrA Met sulfoxide reductase family.</text>
</comment>
<evidence type="ECO:0000256" key="2">
    <source>
        <dbReference type="ARBA" id="ARBA00047806"/>
    </source>
</evidence>
<comment type="caution">
    <text evidence="6">The sequence shown here is derived from an EMBL/GenBank/DDBJ whole genome shotgun (WGS) entry which is preliminary data.</text>
</comment>
<feature type="active site" evidence="4">
    <location>
        <position position="13"/>
    </location>
</feature>
<reference evidence="6" key="1">
    <citation type="journal article" date="2021" name="PeerJ">
        <title>Extensive microbial diversity within the chicken gut microbiome revealed by metagenomics and culture.</title>
        <authorList>
            <person name="Gilroy R."/>
            <person name="Ravi A."/>
            <person name="Getino M."/>
            <person name="Pursley I."/>
            <person name="Horton D.L."/>
            <person name="Alikhan N.F."/>
            <person name="Baker D."/>
            <person name="Gharbi K."/>
            <person name="Hall N."/>
            <person name="Watson M."/>
            <person name="Adriaenssens E.M."/>
            <person name="Foster-Nyarko E."/>
            <person name="Jarju S."/>
            <person name="Secka A."/>
            <person name="Antonio M."/>
            <person name="Oren A."/>
            <person name="Chaudhuri R.R."/>
            <person name="La Ragione R."/>
            <person name="Hildebrand F."/>
            <person name="Pallen M.J."/>
        </authorList>
    </citation>
    <scope>NUCLEOTIDE SEQUENCE</scope>
    <source>
        <strain evidence="6">1719</strain>
    </source>
</reference>
<comment type="function">
    <text evidence="4">Has an important function as a repair enzyme for proteins that have been inactivated by oxidation. Catalyzes the reversible oxidation-reduction of methionine sulfoxide in proteins to methionine.</text>
</comment>
<comment type="catalytic activity">
    <reaction evidence="3 4">
        <text>[thioredoxin]-disulfide + L-methionine + H2O = L-methionine (S)-S-oxide + [thioredoxin]-dithiol</text>
        <dbReference type="Rhea" id="RHEA:19993"/>
        <dbReference type="Rhea" id="RHEA-COMP:10698"/>
        <dbReference type="Rhea" id="RHEA-COMP:10700"/>
        <dbReference type="ChEBI" id="CHEBI:15377"/>
        <dbReference type="ChEBI" id="CHEBI:29950"/>
        <dbReference type="ChEBI" id="CHEBI:50058"/>
        <dbReference type="ChEBI" id="CHEBI:57844"/>
        <dbReference type="ChEBI" id="CHEBI:58772"/>
        <dbReference type="EC" id="1.8.4.11"/>
    </reaction>
</comment>
<reference evidence="6" key="2">
    <citation type="submission" date="2021-04" db="EMBL/GenBank/DDBJ databases">
        <authorList>
            <person name="Gilroy R."/>
        </authorList>
    </citation>
    <scope>NUCLEOTIDE SEQUENCE</scope>
    <source>
        <strain evidence="6">1719</strain>
    </source>
</reference>
<accession>A0A9D1W701</accession>
<dbReference type="NCBIfam" id="TIGR00401">
    <property type="entry name" value="msrA"/>
    <property type="match status" value="1"/>
</dbReference>
<dbReference type="InterPro" id="IPR002569">
    <property type="entry name" value="Met_Sox_Rdtase_MsrA_dom"/>
</dbReference>
<name>A0A9D1W701_9SPHI</name>
<evidence type="ECO:0000256" key="4">
    <source>
        <dbReference type="HAMAP-Rule" id="MF_01401"/>
    </source>
</evidence>
<gene>
    <name evidence="4 6" type="primary">msrA</name>
    <name evidence="6" type="ORF">H9853_02345</name>
</gene>
<dbReference type="EMBL" id="DXEZ01000067">
    <property type="protein sequence ID" value="HIX53841.1"/>
    <property type="molecule type" value="Genomic_DNA"/>
</dbReference>
<dbReference type="PANTHER" id="PTHR43774:SF1">
    <property type="entry name" value="PEPTIDE METHIONINE SULFOXIDE REDUCTASE MSRA 2"/>
    <property type="match status" value="1"/>
</dbReference>
<feature type="domain" description="Peptide methionine sulphoxide reductase MsrA" evidence="5">
    <location>
        <begin position="6"/>
        <end position="158"/>
    </location>
</feature>
<comment type="catalytic activity">
    <reaction evidence="2 4">
        <text>L-methionyl-[protein] + [thioredoxin]-disulfide + H2O = L-methionyl-(S)-S-oxide-[protein] + [thioredoxin]-dithiol</text>
        <dbReference type="Rhea" id="RHEA:14217"/>
        <dbReference type="Rhea" id="RHEA-COMP:10698"/>
        <dbReference type="Rhea" id="RHEA-COMP:10700"/>
        <dbReference type="Rhea" id="RHEA-COMP:12313"/>
        <dbReference type="Rhea" id="RHEA-COMP:12315"/>
        <dbReference type="ChEBI" id="CHEBI:15377"/>
        <dbReference type="ChEBI" id="CHEBI:16044"/>
        <dbReference type="ChEBI" id="CHEBI:29950"/>
        <dbReference type="ChEBI" id="CHEBI:44120"/>
        <dbReference type="ChEBI" id="CHEBI:50058"/>
        <dbReference type="EC" id="1.8.4.11"/>
    </reaction>
</comment>
<dbReference type="AlphaFoldDB" id="A0A9D1W701"/>
<keyword evidence="1 4" id="KW-0560">Oxidoreductase</keyword>
<sequence length="175" mass="19822">MRNNKKATFGGGCFWCTEAIFLNVDGVKEVKSGYMGGSTENPTYEEVCTGTTGHAEVIEISYDQEKVDFDELLKIFFKTHDPTTLNRQGNDVGTQYRSVVFYHDQQQKEQAEKMIESLNQAGVFESAIVTEVVSAERFWIAEDYHKNYFELNPQNPYCAAVIAPKVQKFLSGYGK</sequence>
<dbReference type="InterPro" id="IPR036509">
    <property type="entry name" value="Met_Sox_Rdtase_MsrA_sf"/>
</dbReference>
<dbReference type="Proteomes" id="UP000824156">
    <property type="component" value="Unassembled WGS sequence"/>
</dbReference>
<dbReference type="HAMAP" id="MF_01401">
    <property type="entry name" value="MsrA"/>
    <property type="match status" value="1"/>
</dbReference>
<organism evidence="6 7">
    <name type="scientific">Candidatus Sphingobacterium stercoripullorum</name>
    <dbReference type="NCBI Taxonomy" id="2838759"/>
    <lineage>
        <taxon>Bacteria</taxon>
        <taxon>Pseudomonadati</taxon>
        <taxon>Bacteroidota</taxon>
        <taxon>Sphingobacteriia</taxon>
        <taxon>Sphingobacteriales</taxon>
        <taxon>Sphingobacteriaceae</taxon>
        <taxon>Sphingobacterium</taxon>
    </lineage>
</organism>
<proteinExistence type="inferred from homology"/>